<gene>
    <name evidence="2" type="ORF">RIMI_LOCUS18395255</name>
</gene>
<proteinExistence type="predicted"/>
<feature type="region of interest" description="Disordered" evidence="1">
    <location>
        <begin position="233"/>
        <end position="263"/>
    </location>
</feature>
<evidence type="ECO:0008006" key="4">
    <source>
        <dbReference type="Google" id="ProtNLM"/>
    </source>
</evidence>
<organism evidence="2 3">
    <name type="scientific">Ranitomeya imitator</name>
    <name type="common">mimic poison frog</name>
    <dbReference type="NCBI Taxonomy" id="111125"/>
    <lineage>
        <taxon>Eukaryota</taxon>
        <taxon>Metazoa</taxon>
        <taxon>Chordata</taxon>
        <taxon>Craniata</taxon>
        <taxon>Vertebrata</taxon>
        <taxon>Euteleostomi</taxon>
        <taxon>Amphibia</taxon>
        <taxon>Batrachia</taxon>
        <taxon>Anura</taxon>
        <taxon>Neobatrachia</taxon>
        <taxon>Hyloidea</taxon>
        <taxon>Dendrobatidae</taxon>
        <taxon>Dendrobatinae</taxon>
        <taxon>Ranitomeya</taxon>
    </lineage>
</organism>
<keyword evidence="3" id="KW-1185">Reference proteome</keyword>
<evidence type="ECO:0000313" key="3">
    <source>
        <dbReference type="Proteomes" id="UP001176940"/>
    </source>
</evidence>
<name>A0ABN9MAM0_9NEOB</name>
<reference evidence="2" key="1">
    <citation type="submission" date="2023-07" db="EMBL/GenBank/DDBJ databases">
        <authorList>
            <person name="Stuckert A."/>
        </authorList>
    </citation>
    <scope>NUCLEOTIDE SEQUENCE</scope>
</reference>
<feature type="compositionally biased region" description="Basic and acidic residues" evidence="1">
    <location>
        <begin position="23"/>
        <end position="33"/>
    </location>
</feature>
<protein>
    <recommendedName>
        <fullName evidence="4">BESS domain-containing protein</fullName>
    </recommendedName>
</protein>
<accession>A0ABN9MAM0</accession>
<evidence type="ECO:0000313" key="2">
    <source>
        <dbReference type="EMBL" id="CAJ0962833.1"/>
    </source>
</evidence>
<dbReference type="Proteomes" id="UP001176940">
    <property type="component" value="Unassembled WGS sequence"/>
</dbReference>
<feature type="region of interest" description="Disordered" evidence="1">
    <location>
        <begin position="1"/>
        <end position="33"/>
    </location>
</feature>
<dbReference type="EMBL" id="CAUEEQ010055964">
    <property type="protein sequence ID" value="CAJ0962833.1"/>
    <property type="molecule type" value="Genomic_DNA"/>
</dbReference>
<comment type="caution">
    <text evidence="2">The sequence shown here is derived from an EMBL/GenBank/DDBJ whole genome shotgun (WGS) entry which is preliminary data.</text>
</comment>
<feature type="compositionally biased region" description="Polar residues" evidence="1">
    <location>
        <begin position="1"/>
        <end position="12"/>
    </location>
</feature>
<evidence type="ECO:0000256" key="1">
    <source>
        <dbReference type="SAM" id="MobiDB-lite"/>
    </source>
</evidence>
<sequence length="270" mass="28781">MRRQTAKSSGTEGNICGQTPAAHEGDTPEHKIGEEVEDCRMVTQDSPENMSSGGTSEDLTDYFGVMAIPANMGEVSESNDAAPGLGAVSSSGGGVSRHMGMGTASVRPVALRRVAPKKAKNTQIIENLTSRKLNLLDNSGKQDEQDKFGSLLADRLRTLPRDKQQIYMTAANCLLTVIDGTSTLPPAQYMMGIFNIFNNSIVPPPPPPAAASQCFGQAAPYRPDTADAYSCGHPPVPTTTGHRTSTPNSSVSSQQDLFPGYGYDPDYHQF</sequence>
<feature type="compositionally biased region" description="Polar residues" evidence="1">
    <location>
        <begin position="238"/>
        <end position="256"/>
    </location>
</feature>